<dbReference type="InterPro" id="IPR014721">
    <property type="entry name" value="Ribsml_uS5_D2-typ_fold_subgr"/>
</dbReference>
<dbReference type="Proteomes" id="UP001499978">
    <property type="component" value="Unassembled WGS sequence"/>
</dbReference>
<keyword evidence="1" id="KW-0378">Hydrolase</keyword>
<organism evidence="3 4">
    <name type="scientific">Pilimelia columellifera subsp. columellifera</name>
    <dbReference type="NCBI Taxonomy" id="706583"/>
    <lineage>
        <taxon>Bacteria</taxon>
        <taxon>Bacillati</taxon>
        <taxon>Actinomycetota</taxon>
        <taxon>Actinomycetes</taxon>
        <taxon>Micromonosporales</taxon>
        <taxon>Micromonosporaceae</taxon>
        <taxon>Pilimelia</taxon>
    </lineage>
</organism>
<comment type="caution">
    <text evidence="3">The sequence shown here is derived from an EMBL/GenBank/DDBJ whole genome shotgun (WGS) entry which is preliminary data.</text>
</comment>
<dbReference type="Gene3D" id="2.30.42.10">
    <property type="match status" value="1"/>
</dbReference>
<protein>
    <recommendedName>
        <fullName evidence="1">endopeptidase La</fullName>
        <ecNumber evidence="1">3.4.21.53</ecNumber>
    </recommendedName>
</protein>
<dbReference type="EMBL" id="BAAARY010000003">
    <property type="protein sequence ID" value="GAA2515371.1"/>
    <property type="molecule type" value="Genomic_DNA"/>
</dbReference>
<proteinExistence type="inferred from homology"/>
<evidence type="ECO:0000256" key="1">
    <source>
        <dbReference type="PROSITE-ProRule" id="PRU01122"/>
    </source>
</evidence>
<sequence length="340" mass="34900">MKRRGVTVLLGAVLVGILLAGILSAPVPYVILGAGPTVDTVGGDDGKPIIAVTGAPTSESAGQLRLTTVGVQARTDLIAAIGAWFDRSRAVVPREMIYPAGRDEKEVDQQNAEDFKESQTSAETVALRELGYPAQTVVANVVADSPAASALRNDDVIIAIDGTPIEHKGQLIAAVQDKPAGAAFAVRYRRDGKEATATITSRADGKDKTPRIGVEVSQRQPKPFTITIKVAEDIGGPSAGLMFALGIIDKLRPEDLTGGKSIAGTGTIDDGGNVGPIGGIPQKLVGARAAGARYFLAPADNCAEAKASPVPGLTVARVATIDDALAALAAIREGRDVAGC</sequence>
<name>A0ABN3N6J6_9ACTN</name>
<dbReference type="SUPFAM" id="SSF54211">
    <property type="entry name" value="Ribosomal protein S5 domain 2-like"/>
    <property type="match status" value="1"/>
</dbReference>
<reference evidence="3 4" key="1">
    <citation type="journal article" date="2019" name="Int. J. Syst. Evol. Microbiol.">
        <title>The Global Catalogue of Microorganisms (GCM) 10K type strain sequencing project: providing services to taxonomists for standard genome sequencing and annotation.</title>
        <authorList>
            <consortium name="The Broad Institute Genomics Platform"/>
            <consortium name="The Broad Institute Genome Sequencing Center for Infectious Disease"/>
            <person name="Wu L."/>
            <person name="Ma J."/>
        </authorList>
    </citation>
    <scope>NUCLEOTIDE SEQUENCE [LARGE SCALE GENOMIC DNA]</scope>
    <source>
        <strain evidence="3 4">JCM 3367</strain>
    </source>
</reference>
<comment type="catalytic activity">
    <reaction evidence="1">
        <text>Hydrolysis of proteins in presence of ATP.</text>
        <dbReference type="EC" id="3.4.21.53"/>
    </reaction>
</comment>
<evidence type="ECO:0000259" key="2">
    <source>
        <dbReference type="PROSITE" id="PS51786"/>
    </source>
</evidence>
<dbReference type="Gene3D" id="3.30.230.10">
    <property type="match status" value="1"/>
</dbReference>
<dbReference type="InterPro" id="IPR001478">
    <property type="entry name" value="PDZ"/>
</dbReference>
<keyword evidence="1" id="KW-0720">Serine protease</keyword>
<dbReference type="InterPro" id="IPR008269">
    <property type="entry name" value="Lon_proteolytic"/>
</dbReference>
<keyword evidence="1" id="KW-0645">Protease</keyword>
<dbReference type="InterPro" id="IPR036034">
    <property type="entry name" value="PDZ_sf"/>
</dbReference>
<dbReference type="EC" id="3.4.21.53" evidence="1"/>
<dbReference type="Pfam" id="PF05362">
    <property type="entry name" value="Lon_C"/>
    <property type="match status" value="1"/>
</dbReference>
<dbReference type="PROSITE" id="PS51786">
    <property type="entry name" value="LON_PROTEOLYTIC"/>
    <property type="match status" value="1"/>
</dbReference>
<feature type="domain" description="Lon proteolytic" evidence="2">
    <location>
        <begin position="231"/>
        <end position="331"/>
    </location>
</feature>
<dbReference type="InterPro" id="IPR027065">
    <property type="entry name" value="Lon_Prtase"/>
</dbReference>
<dbReference type="InterPro" id="IPR020568">
    <property type="entry name" value="Ribosomal_Su5_D2-typ_SF"/>
</dbReference>
<dbReference type="RefSeq" id="WP_344168855.1">
    <property type="nucleotide sequence ID" value="NZ_BAAARY010000003.1"/>
</dbReference>
<evidence type="ECO:0000313" key="4">
    <source>
        <dbReference type="Proteomes" id="UP001499978"/>
    </source>
</evidence>
<dbReference type="PANTHER" id="PTHR10046">
    <property type="entry name" value="ATP DEPENDENT LON PROTEASE FAMILY MEMBER"/>
    <property type="match status" value="1"/>
</dbReference>
<comment type="similarity">
    <text evidence="1">Belongs to the peptidase S16 family.</text>
</comment>
<accession>A0ABN3N6J6</accession>
<evidence type="ECO:0000313" key="3">
    <source>
        <dbReference type="EMBL" id="GAA2515371.1"/>
    </source>
</evidence>
<feature type="active site" evidence="1">
    <location>
        <position position="283"/>
    </location>
</feature>
<dbReference type="Pfam" id="PF13180">
    <property type="entry name" value="PDZ_2"/>
    <property type="match status" value="1"/>
</dbReference>
<gene>
    <name evidence="3" type="ORF">GCM10010201_09650</name>
</gene>
<dbReference type="SMART" id="SM00228">
    <property type="entry name" value="PDZ"/>
    <property type="match status" value="1"/>
</dbReference>
<feature type="active site" evidence="1">
    <location>
        <position position="238"/>
    </location>
</feature>
<keyword evidence="4" id="KW-1185">Reference proteome</keyword>
<dbReference type="SUPFAM" id="SSF50156">
    <property type="entry name" value="PDZ domain-like"/>
    <property type="match status" value="1"/>
</dbReference>